<keyword evidence="5" id="KW-1185">Reference proteome</keyword>
<feature type="region of interest" description="Disordered" evidence="1">
    <location>
        <begin position="394"/>
        <end position="474"/>
    </location>
</feature>
<feature type="compositionally biased region" description="Pro residues" evidence="1">
    <location>
        <begin position="148"/>
        <end position="167"/>
    </location>
</feature>
<dbReference type="AlphaFoldDB" id="A0A2U1TBH7"/>
<feature type="compositionally biased region" description="Polar residues" evidence="1">
    <location>
        <begin position="84"/>
        <end position="99"/>
    </location>
</feature>
<feature type="domain" description="DUF2062" evidence="3">
    <location>
        <begin position="189"/>
        <end position="290"/>
    </location>
</feature>
<keyword evidence="2" id="KW-1133">Transmembrane helix</keyword>
<accession>A0A2U1TBH7</accession>
<comment type="caution">
    <text evidence="4">The sequence shown here is derived from an EMBL/GenBank/DDBJ whole genome shotgun (WGS) entry which is preliminary data.</text>
</comment>
<protein>
    <recommendedName>
        <fullName evidence="3">DUF2062 domain-containing protein</fullName>
    </recommendedName>
</protein>
<sequence length="474" mass="48959">MSEQKPPAGRKSKPRAEAKTPPPTGSTAPGGPPPGSPQAPPPGSQPAPAPGANQTAAPGPVQQGAAHQGPVHQAQGQQAGPAPTINQGHPQAGYPQQQHAGYPQQAASPQPGGYPPQQGGYPPQQGGYPPQQGYPAQQGYPPQQSGQPYPPQPGYPPRPGGPQPPRNYVPRAAGPATPPRPPLAPRQRRGAMIAGAVGFTLMTLGFTLIAVPLILALLGAFLGTIIGWAARNDPDDFSVNGGPRPQDIETFIGDASSALLPWLIGAVILGIIIWLLGYFSSLWILRSHKVNRPVAVTWSGLGIAVVGNFFLSALSSPITGLFNVWDTDFDDPDDFRNFGDPGQMQWMDSVNLAPAALGLALLFLLLSLVVNAAIGLLSWWWMAHVFREQGPADRRVSAGGEHGTGTNTPAGMTHAAPPPGGITHSGTTQAGQTQAGHTPGAPTQAGHTPGAPTSAEPARGRTDTPDAESNPPTS</sequence>
<reference evidence="5" key="1">
    <citation type="submission" date="2018-04" db="EMBL/GenBank/DDBJ databases">
        <authorList>
            <person name="Liu S."/>
            <person name="Wang Z."/>
            <person name="Li J."/>
        </authorList>
    </citation>
    <scope>NUCLEOTIDE SEQUENCE [LARGE SCALE GENOMIC DNA]</scope>
    <source>
        <strain evidence="5">622</strain>
    </source>
</reference>
<dbReference type="InterPro" id="IPR018639">
    <property type="entry name" value="DUF2062"/>
</dbReference>
<evidence type="ECO:0000313" key="5">
    <source>
        <dbReference type="Proteomes" id="UP000244962"/>
    </source>
</evidence>
<gene>
    <name evidence="4" type="ORF">DF223_11570</name>
</gene>
<feature type="region of interest" description="Disordered" evidence="1">
    <location>
        <begin position="1"/>
        <end position="187"/>
    </location>
</feature>
<keyword evidence="2" id="KW-0812">Transmembrane</keyword>
<organism evidence="4 5">
    <name type="scientific">Mycetocola zhujimingii</name>
    <dbReference type="NCBI Taxonomy" id="2079792"/>
    <lineage>
        <taxon>Bacteria</taxon>
        <taxon>Bacillati</taxon>
        <taxon>Actinomycetota</taxon>
        <taxon>Actinomycetes</taxon>
        <taxon>Micrococcales</taxon>
        <taxon>Microbacteriaceae</taxon>
        <taxon>Mycetocola</taxon>
    </lineage>
</organism>
<feature type="transmembrane region" description="Helical" evidence="2">
    <location>
        <begin position="196"/>
        <end position="229"/>
    </location>
</feature>
<evidence type="ECO:0000313" key="4">
    <source>
        <dbReference type="EMBL" id="PWC06241.1"/>
    </source>
</evidence>
<dbReference type="EMBL" id="QEFB01000013">
    <property type="protein sequence ID" value="PWC06241.1"/>
    <property type="molecule type" value="Genomic_DNA"/>
</dbReference>
<dbReference type="Proteomes" id="UP000244962">
    <property type="component" value="Unassembled WGS sequence"/>
</dbReference>
<feature type="transmembrane region" description="Helical" evidence="2">
    <location>
        <begin position="259"/>
        <end position="284"/>
    </location>
</feature>
<feature type="compositionally biased region" description="Low complexity" evidence="1">
    <location>
        <begin position="426"/>
        <end position="441"/>
    </location>
</feature>
<evidence type="ECO:0000256" key="2">
    <source>
        <dbReference type="SAM" id="Phobius"/>
    </source>
</evidence>
<evidence type="ECO:0000256" key="1">
    <source>
        <dbReference type="SAM" id="MobiDB-lite"/>
    </source>
</evidence>
<dbReference type="Pfam" id="PF09835">
    <property type="entry name" value="DUF2062"/>
    <property type="match status" value="1"/>
</dbReference>
<feature type="compositionally biased region" description="Low complexity" evidence="1">
    <location>
        <begin position="100"/>
        <end position="147"/>
    </location>
</feature>
<keyword evidence="2" id="KW-0472">Membrane</keyword>
<evidence type="ECO:0000259" key="3">
    <source>
        <dbReference type="Pfam" id="PF09835"/>
    </source>
</evidence>
<feature type="transmembrane region" description="Helical" evidence="2">
    <location>
        <begin position="355"/>
        <end position="381"/>
    </location>
</feature>
<proteinExistence type="predicted"/>
<feature type="transmembrane region" description="Helical" evidence="2">
    <location>
        <begin position="296"/>
        <end position="315"/>
    </location>
</feature>
<name>A0A2U1TBH7_9MICO</name>
<feature type="compositionally biased region" description="Low complexity" evidence="1">
    <location>
        <begin position="62"/>
        <end position="83"/>
    </location>
</feature>
<feature type="compositionally biased region" description="Pro residues" evidence="1">
    <location>
        <begin position="20"/>
        <end position="49"/>
    </location>
</feature>